<evidence type="ECO:0000313" key="8">
    <source>
        <dbReference type="Proteomes" id="UP000255529"/>
    </source>
</evidence>
<dbReference type="RefSeq" id="WP_115183134.1">
    <property type="nucleotide sequence ID" value="NZ_CAMIRZ010000001.1"/>
</dbReference>
<dbReference type="PANTHER" id="PTHR47267:SF2">
    <property type="entry name" value="HMP-PP PHOSPHATASE"/>
    <property type="match status" value="1"/>
</dbReference>
<dbReference type="Proteomes" id="UP000255529">
    <property type="component" value="Unassembled WGS sequence"/>
</dbReference>
<dbReference type="SFLD" id="SFLDG01140">
    <property type="entry name" value="C2.B:_Phosphomannomutase_and_P"/>
    <property type="match status" value="1"/>
</dbReference>
<evidence type="ECO:0000256" key="4">
    <source>
        <dbReference type="ARBA" id="ARBA00022842"/>
    </source>
</evidence>
<dbReference type="InterPro" id="IPR000150">
    <property type="entry name" value="Cof"/>
</dbReference>
<dbReference type="EMBL" id="UGYN01000002">
    <property type="protein sequence ID" value="SUI50934.1"/>
    <property type="molecule type" value="Genomic_DNA"/>
</dbReference>
<dbReference type="CDD" id="cd07516">
    <property type="entry name" value="HAD_Pase"/>
    <property type="match status" value="1"/>
</dbReference>
<feature type="binding site" evidence="6">
    <location>
        <position position="10"/>
    </location>
    <ligand>
        <name>Mg(2+)</name>
        <dbReference type="ChEBI" id="CHEBI:18420"/>
    </ligand>
</feature>
<dbReference type="Gene3D" id="3.30.1240.10">
    <property type="match status" value="1"/>
</dbReference>
<comment type="catalytic activity">
    <reaction evidence="6">
        <text>4-amino-2-methyl-5-(diphosphooxymethyl)pyrimidine + H2O = 4-amino-2-methyl-5-(phosphooxymethyl)pyrimidine + phosphate + H(+)</text>
        <dbReference type="Rhea" id="RHEA:27914"/>
        <dbReference type="ChEBI" id="CHEBI:15377"/>
        <dbReference type="ChEBI" id="CHEBI:15378"/>
        <dbReference type="ChEBI" id="CHEBI:43474"/>
        <dbReference type="ChEBI" id="CHEBI:57841"/>
        <dbReference type="ChEBI" id="CHEBI:58354"/>
    </reaction>
</comment>
<keyword evidence="2 6" id="KW-0479">Metal-binding</keyword>
<dbReference type="HAMAP" id="MF_01847">
    <property type="entry name" value="HMP_PP_phosphat"/>
    <property type="match status" value="1"/>
</dbReference>
<dbReference type="GO" id="GO:0016791">
    <property type="term" value="F:phosphatase activity"/>
    <property type="evidence" value="ECO:0007669"/>
    <property type="project" value="UniProtKB-UniRule"/>
</dbReference>
<evidence type="ECO:0000256" key="2">
    <source>
        <dbReference type="ARBA" id="ARBA00022723"/>
    </source>
</evidence>
<dbReference type="PANTHER" id="PTHR47267">
    <property type="match status" value="1"/>
</dbReference>
<dbReference type="EC" id="3.6.1.-" evidence="6"/>
<feature type="binding site" evidence="6">
    <location>
        <position position="213"/>
    </location>
    <ligand>
        <name>Mg(2+)</name>
        <dbReference type="ChEBI" id="CHEBI:18420"/>
    </ligand>
</feature>
<sequence length="274" mass="30835">MYRLAAFDMDGTLLTPDHRVGPETLAVLKQLVEREMVVTFATGRHYLDAQPIMAQLGLQGYLITGNGTRVYDDRGQQLQATDLPADIAEEVLHTHWHTDASMHVFRDEGWMTEFAVPEEMLQAHHLSGFHYQLTELRRLPAFGNSKVCFAGPHEELLKLQVQLRRHFAARVDLCFSAYECLEVLPLGCNKGSALDMLSRHLGLKMADCMAFGDAMNDKEMLATVGHGVVMGNALPQLKSLLPQLQVIGHCEQQAVAHYLQHWLRSPYLTYSPEL</sequence>
<protein>
    <recommendedName>
        <fullName evidence="6">HMP-PP phosphatase</fullName>
        <ecNumber evidence="6">3.6.1.-</ecNumber>
    </recommendedName>
</protein>
<dbReference type="NCBIfam" id="TIGR01484">
    <property type="entry name" value="HAD-SF-IIB"/>
    <property type="match status" value="1"/>
</dbReference>
<dbReference type="InterPro" id="IPR036412">
    <property type="entry name" value="HAD-like_sf"/>
</dbReference>
<keyword evidence="3 6" id="KW-0378">Hydrolase</keyword>
<evidence type="ECO:0000256" key="6">
    <source>
        <dbReference type="HAMAP-Rule" id="MF_01847"/>
    </source>
</evidence>
<organism evidence="7 8">
    <name type="scientific">Serratia quinivorans</name>
    <dbReference type="NCBI Taxonomy" id="137545"/>
    <lineage>
        <taxon>Bacteria</taxon>
        <taxon>Pseudomonadati</taxon>
        <taxon>Pseudomonadota</taxon>
        <taxon>Gammaproteobacteria</taxon>
        <taxon>Enterobacterales</taxon>
        <taxon>Yersiniaceae</taxon>
        <taxon>Serratia</taxon>
    </lineage>
</organism>
<dbReference type="Pfam" id="PF08282">
    <property type="entry name" value="Hydrolase_3"/>
    <property type="match status" value="1"/>
</dbReference>
<accession>A0A379YW06</accession>
<dbReference type="InterPro" id="IPR023214">
    <property type="entry name" value="HAD_sf"/>
</dbReference>
<dbReference type="SFLD" id="SFLDS00003">
    <property type="entry name" value="Haloacid_Dehalogenase"/>
    <property type="match status" value="1"/>
</dbReference>
<dbReference type="Gene3D" id="3.40.50.1000">
    <property type="entry name" value="HAD superfamily/HAD-like"/>
    <property type="match status" value="1"/>
</dbReference>
<dbReference type="SUPFAM" id="SSF56784">
    <property type="entry name" value="HAD-like"/>
    <property type="match status" value="1"/>
</dbReference>
<comment type="cofactor">
    <cofactor evidence="1 6">
        <name>Mg(2+)</name>
        <dbReference type="ChEBI" id="CHEBI:18420"/>
    </cofactor>
</comment>
<keyword evidence="4 6" id="KW-0460">Magnesium</keyword>
<feature type="binding site" evidence="6">
    <location>
        <position position="8"/>
    </location>
    <ligand>
        <name>Mg(2+)</name>
        <dbReference type="ChEBI" id="CHEBI:18420"/>
    </ligand>
</feature>
<comment type="similarity">
    <text evidence="5 6">Belongs to the HAD-like hydrolase superfamily. Cof family.</text>
</comment>
<proteinExistence type="inferred from homology"/>
<dbReference type="PROSITE" id="PS01228">
    <property type="entry name" value="COF_1"/>
    <property type="match status" value="1"/>
</dbReference>
<gene>
    <name evidence="7" type="primary">cof_1</name>
    <name evidence="6" type="synonym">cof</name>
    <name evidence="7" type="ORF">NCTC11544_01202</name>
</gene>
<evidence type="ECO:0000256" key="5">
    <source>
        <dbReference type="ARBA" id="ARBA00034778"/>
    </source>
</evidence>
<dbReference type="PROSITE" id="PS01229">
    <property type="entry name" value="COF_2"/>
    <property type="match status" value="1"/>
</dbReference>
<reference evidence="7 8" key="1">
    <citation type="submission" date="2018-06" db="EMBL/GenBank/DDBJ databases">
        <authorList>
            <consortium name="Pathogen Informatics"/>
            <person name="Doyle S."/>
        </authorList>
    </citation>
    <scope>NUCLEOTIDE SEQUENCE [LARGE SCALE GENOMIC DNA]</scope>
    <source>
        <strain evidence="7 8">NCTC11544</strain>
    </source>
</reference>
<dbReference type="AlphaFoldDB" id="A0A379YW06"/>
<dbReference type="NCBIfam" id="TIGR00099">
    <property type="entry name" value="Cof-subfamily"/>
    <property type="match status" value="1"/>
</dbReference>
<dbReference type="NCBIfam" id="NF011705">
    <property type="entry name" value="PRK15126.1"/>
    <property type="match status" value="1"/>
</dbReference>
<evidence type="ECO:0000256" key="3">
    <source>
        <dbReference type="ARBA" id="ARBA00022801"/>
    </source>
</evidence>
<evidence type="ECO:0000256" key="1">
    <source>
        <dbReference type="ARBA" id="ARBA00001946"/>
    </source>
</evidence>
<comment type="function">
    <text evidence="6">Catalyzes the hydrolysis of 4-amino-2-methyl-5-hydroxymethylpyrimidine pyrophosphate (HMP-PP) to 4-amino-2-methyl-5-hydroxymethylpyrimidine phosphate (HMP-P).</text>
</comment>
<feature type="active site" description="Nucleophile" evidence="6">
    <location>
        <position position="8"/>
    </location>
</feature>
<evidence type="ECO:0000313" key="7">
    <source>
        <dbReference type="EMBL" id="SUI50934.1"/>
    </source>
</evidence>
<dbReference type="InterPro" id="IPR023938">
    <property type="entry name" value="HMP-PP_phosphatase"/>
</dbReference>
<dbReference type="GO" id="GO:0002145">
    <property type="term" value="F:4-amino-5-hydroxymethyl-2-methylpyrimidine diphosphatase activity"/>
    <property type="evidence" value="ECO:0007669"/>
    <property type="project" value="RHEA"/>
</dbReference>
<name>A0A379YW06_9GAMM</name>
<dbReference type="GO" id="GO:0000287">
    <property type="term" value="F:magnesium ion binding"/>
    <property type="evidence" value="ECO:0007669"/>
    <property type="project" value="UniProtKB-UniRule"/>
</dbReference>
<dbReference type="InterPro" id="IPR006379">
    <property type="entry name" value="HAD-SF_hydro_IIB"/>
</dbReference>